<dbReference type="EMBL" id="JAQOMS010000002">
    <property type="protein sequence ID" value="MDC2888671.1"/>
    <property type="molecule type" value="Genomic_DNA"/>
</dbReference>
<evidence type="ECO:0000259" key="3">
    <source>
        <dbReference type="PROSITE" id="PS50975"/>
    </source>
</evidence>
<name>A0ABT5FB94_9GAMM</name>
<dbReference type="PROSITE" id="PS50975">
    <property type="entry name" value="ATP_GRASP"/>
    <property type="match status" value="1"/>
</dbReference>
<keyword evidence="2" id="KW-0547">Nucleotide-binding</keyword>
<evidence type="ECO:0000313" key="5">
    <source>
        <dbReference type="Proteomes" id="UP001528411"/>
    </source>
</evidence>
<dbReference type="InterPro" id="IPR011761">
    <property type="entry name" value="ATP-grasp"/>
</dbReference>
<dbReference type="Proteomes" id="UP001528411">
    <property type="component" value="Unassembled WGS sequence"/>
</dbReference>
<comment type="caution">
    <text evidence="4">The sequence shown here is derived from an EMBL/GenBank/DDBJ whole genome shotgun (WGS) entry which is preliminary data.</text>
</comment>
<dbReference type="Gene3D" id="3.30.470.20">
    <property type="entry name" value="ATP-grasp fold, B domain"/>
    <property type="match status" value="1"/>
</dbReference>
<reference evidence="4 5" key="1">
    <citation type="submission" date="2023-01" db="EMBL/GenBank/DDBJ databases">
        <title>Psychrosphaera sp. nov., isolated from marine algae.</title>
        <authorList>
            <person name="Bayburt H."/>
            <person name="Choi B.J."/>
            <person name="Kim J.M."/>
            <person name="Choi D.G."/>
            <person name="Jeon C.O."/>
        </authorList>
    </citation>
    <scope>NUCLEOTIDE SEQUENCE [LARGE SCALE GENOMIC DNA]</scope>
    <source>
        <strain evidence="4 5">G1-22</strain>
    </source>
</reference>
<dbReference type="InterPro" id="IPR013815">
    <property type="entry name" value="ATP_grasp_subdomain_1"/>
</dbReference>
<dbReference type="Pfam" id="PF08443">
    <property type="entry name" value="RimK"/>
    <property type="match status" value="1"/>
</dbReference>
<proteinExistence type="predicted"/>
<accession>A0ABT5FB94</accession>
<sequence length="212" mass="24081">MYLYQAINKLVPTINNFESFSLSEDKFLTTYALNQANIRCPEYRVFNREDISGLRDTVREWNGRVVYKPTDGWGGTGIVKIEDERSLDVLVPFLNRLDVPHFYLEKYINYDKSDYRVDIVDGKYIGCYGRKAPTDSWKTNVTSGGSVITRQPSDEVIELAIQAAKVTGLEIAGVDLLYDLDAEEYVVLEVNGIPAFATPEQEKLGIDFNTKK</sequence>
<gene>
    <name evidence="4" type="ORF">PN838_07720</name>
</gene>
<dbReference type="InterPro" id="IPR013651">
    <property type="entry name" value="ATP-grasp_RimK-type"/>
</dbReference>
<keyword evidence="5" id="KW-1185">Reference proteome</keyword>
<keyword evidence="2" id="KW-0067">ATP-binding</keyword>
<evidence type="ECO:0000313" key="4">
    <source>
        <dbReference type="EMBL" id="MDC2888671.1"/>
    </source>
</evidence>
<organism evidence="4 5">
    <name type="scientific">Psychrosphaera algicola</name>
    <dbReference type="NCBI Taxonomy" id="3023714"/>
    <lineage>
        <taxon>Bacteria</taxon>
        <taxon>Pseudomonadati</taxon>
        <taxon>Pseudomonadota</taxon>
        <taxon>Gammaproteobacteria</taxon>
        <taxon>Alteromonadales</taxon>
        <taxon>Pseudoalteromonadaceae</taxon>
        <taxon>Psychrosphaera</taxon>
    </lineage>
</organism>
<dbReference type="RefSeq" id="WP_272180257.1">
    <property type="nucleotide sequence ID" value="NZ_JAQOMS010000002.1"/>
</dbReference>
<dbReference type="Gene3D" id="3.30.1490.20">
    <property type="entry name" value="ATP-grasp fold, A domain"/>
    <property type="match status" value="1"/>
</dbReference>
<evidence type="ECO:0000256" key="1">
    <source>
        <dbReference type="ARBA" id="ARBA00023211"/>
    </source>
</evidence>
<dbReference type="SUPFAM" id="SSF56059">
    <property type="entry name" value="Glutathione synthetase ATP-binding domain-like"/>
    <property type="match status" value="1"/>
</dbReference>
<evidence type="ECO:0000256" key="2">
    <source>
        <dbReference type="PROSITE-ProRule" id="PRU00409"/>
    </source>
</evidence>
<protein>
    <submittedName>
        <fullName evidence="4">Sugar-transfer associated ATP-grasp domain-containing protein</fullName>
    </submittedName>
</protein>
<dbReference type="PANTHER" id="PTHR21621">
    <property type="entry name" value="RIBOSOMAL PROTEIN S6 MODIFICATION PROTEIN"/>
    <property type="match status" value="1"/>
</dbReference>
<keyword evidence="1" id="KW-0464">Manganese</keyword>
<dbReference type="PANTHER" id="PTHR21621:SF0">
    <property type="entry name" value="BETA-CITRYLGLUTAMATE SYNTHASE B-RELATED"/>
    <property type="match status" value="1"/>
</dbReference>
<feature type="domain" description="ATP-grasp" evidence="3">
    <location>
        <begin position="30"/>
        <end position="212"/>
    </location>
</feature>